<evidence type="ECO:0000256" key="1">
    <source>
        <dbReference type="ARBA" id="ARBA00022705"/>
    </source>
</evidence>
<dbReference type="GO" id="GO:0003887">
    <property type="term" value="F:DNA-directed DNA polymerase activity"/>
    <property type="evidence" value="ECO:0007669"/>
    <property type="project" value="InterPro"/>
</dbReference>
<dbReference type="GO" id="GO:0003677">
    <property type="term" value="F:DNA binding"/>
    <property type="evidence" value="ECO:0007669"/>
    <property type="project" value="InterPro"/>
</dbReference>
<dbReference type="SMART" id="SM00482">
    <property type="entry name" value="POLAc"/>
    <property type="match status" value="1"/>
</dbReference>
<dbReference type="Gene3D" id="1.10.150.20">
    <property type="entry name" value="5' to 3' exonuclease, C-terminal subdomain"/>
    <property type="match status" value="1"/>
</dbReference>
<dbReference type="EMBL" id="MG575419">
    <property type="protein sequence ID" value="QDH85472.1"/>
    <property type="molecule type" value="Genomic_DNA"/>
</dbReference>
<dbReference type="SUPFAM" id="SSF56672">
    <property type="entry name" value="DNA/RNA polymerases"/>
    <property type="match status" value="1"/>
</dbReference>
<name>A0A514CY77_9CAUD</name>
<sequence length="804" mass="90915">MGSVLFIDLETENHEYYGSKASPYCPDNYVVESGWRVDRNNTVGEVQSIRFNSKEDFLKAQPSSWLSIPDDCWLLVAHNAAYEISWFLTHAREEFEKFLKRGGRVWCTMHSEYLVTAQQSTYPSLDETAPKYGGTHKVDGIKILWEQGVLTSQIDPMMLHKYLTDPVEGDVANTATVFYGQTAVLTQENMMSMCWERMDALLAFAYCEWFGMYVNMPVAKANQAEQEAQILVLKEHLQEYMPDDLPEELEFNWGSLYHVSALVFGGSVKYKHKVSYNPKKYEKFDAYLVDVDGTQQYIDVNEIPNPETYQCTLETYKSGRNKGLPKVFKIDSDVEKLKWGESLYTFKGLVQIPDLPSIFQEKLFWNDKGKQGEWVTALRLPCGTPVYSTGTDIMKALAKQGFGFANHLVELAGLEKDTGTYYLREEFNKEGELKKVKGMLQYVIPTSEDGSGIVHHRLNTCATTTGRLSSSNPNMTNLPQDGTSKVKQMFTSRYGEQGYIIEVDYSALEVVMSCVHTGDTELLQLLLDGTDMHCYRLAFTLGEDYESVYEKCHNEEHPEHTKYKSLRSKIKAPSFAAQYGASAAGIAFATGISLQEAQDFLDNEEKLFPVTIGFRSKVREVVEASGMEKGNLQRLSMDDGSIKLVRTGYWQSPAGTKYAFTQREQWKDKANGRGKEKVLDYKDTEMANYWNQGEAFFLMAVAAGMAIRKLIQNNFFDGKCCLITNVHDALYLDTADYETAVLAGNLVKDCMEEAPKRIAKLFPGYGIISQVPFPAAAEAGQSMYNKKHLPSVEEFSKQGLNLTK</sequence>
<dbReference type="Gene3D" id="3.30.70.370">
    <property type="match status" value="1"/>
</dbReference>
<accession>A0A514CY77</accession>
<dbReference type="GO" id="GO:0006302">
    <property type="term" value="P:double-strand break repair"/>
    <property type="evidence" value="ECO:0007669"/>
    <property type="project" value="TreeGrafter"/>
</dbReference>
<dbReference type="PANTHER" id="PTHR10133">
    <property type="entry name" value="DNA POLYMERASE I"/>
    <property type="match status" value="1"/>
</dbReference>
<dbReference type="Proteomes" id="UP000318442">
    <property type="component" value="Segment"/>
</dbReference>
<dbReference type="PRINTS" id="PR00868">
    <property type="entry name" value="DNAPOLI"/>
</dbReference>
<dbReference type="InterPro" id="IPR001098">
    <property type="entry name" value="DNA-dir_DNA_pol_A_palm_dom"/>
</dbReference>
<dbReference type="PANTHER" id="PTHR10133:SF27">
    <property type="entry name" value="DNA POLYMERASE NU"/>
    <property type="match status" value="1"/>
</dbReference>
<evidence type="ECO:0000313" key="5">
    <source>
        <dbReference type="Proteomes" id="UP000318442"/>
    </source>
</evidence>
<feature type="domain" description="DNA-directed DNA polymerase family A palm" evidence="3">
    <location>
        <begin position="483"/>
        <end position="738"/>
    </location>
</feature>
<reference evidence="4 5" key="1">
    <citation type="submission" date="2017-11" db="EMBL/GenBank/DDBJ databases">
        <title>Genomic and ecogenomic characterisation of Proteus mirabilis bacteriophage to support development of cocktails for phage therapy.</title>
        <authorList>
            <person name="Alves D.R."/>
            <person name="Nzakizwanayo J."/>
            <person name="Dedi C."/>
            <person name="Olympiou C."/>
            <person name="Hanin A."/>
            <person name="Kot W."/>
            <person name="Hansen L."/>
            <person name="Gahan C."/>
            <person name="Schellenberge P."/>
            <person name="Ogilvie L.A."/>
            <person name="Jones B.V."/>
        </authorList>
    </citation>
    <scope>NUCLEOTIDE SEQUENCE [LARGE SCALE GENOMIC DNA]</scope>
</reference>
<dbReference type="InterPro" id="IPR002298">
    <property type="entry name" value="DNA_polymerase_A"/>
</dbReference>
<dbReference type="GO" id="GO:0006261">
    <property type="term" value="P:DNA-templated DNA replication"/>
    <property type="evidence" value="ECO:0007669"/>
    <property type="project" value="InterPro"/>
</dbReference>
<evidence type="ECO:0000313" key="4">
    <source>
        <dbReference type="EMBL" id="QDH85472.1"/>
    </source>
</evidence>
<dbReference type="InterPro" id="IPR043502">
    <property type="entry name" value="DNA/RNA_pol_sf"/>
</dbReference>
<keyword evidence="2" id="KW-1194">Viral DNA replication</keyword>
<dbReference type="Pfam" id="PF00476">
    <property type="entry name" value="DNA_pol_A"/>
    <property type="match status" value="1"/>
</dbReference>
<evidence type="ECO:0000256" key="2">
    <source>
        <dbReference type="ARBA" id="ARBA00023109"/>
    </source>
</evidence>
<organism evidence="4 5">
    <name type="scientific">Proteus phage vB_PmiP_RS8pmA</name>
    <dbReference type="NCBI Taxonomy" id="2250314"/>
    <lineage>
        <taxon>Viruses</taxon>
        <taxon>Duplodnaviria</taxon>
        <taxon>Heunggongvirae</taxon>
        <taxon>Uroviricota</taxon>
        <taxon>Caudoviricetes</taxon>
        <taxon>Autographivirales</taxon>
        <taxon>Autoscriptoviridae</taxon>
        <taxon>Slopekvirinae</taxon>
        <taxon>Novosibovirus</taxon>
        <taxon>Novosibovirus RS8pmA</taxon>
    </lineage>
</organism>
<keyword evidence="1" id="KW-0235">DNA replication</keyword>
<proteinExistence type="predicted"/>
<protein>
    <submittedName>
        <fullName evidence="4">DNA polymerase</fullName>
    </submittedName>
</protein>
<dbReference type="GO" id="GO:0039693">
    <property type="term" value="P:viral DNA genome replication"/>
    <property type="evidence" value="ECO:0007669"/>
    <property type="project" value="UniProtKB-KW"/>
</dbReference>
<evidence type="ECO:0000259" key="3">
    <source>
        <dbReference type="SMART" id="SM00482"/>
    </source>
</evidence>
<keyword evidence="5" id="KW-1185">Reference proteome</keyword>